<dbReference type="NCBIfam" id="TIGR00901">
    <property type="entry name" value="2A0125"/>
    <property type="match status" value="1"/>
</dbReference>
<feature type="transmembrane region" description="Helical" evidence="6">
    <location>
        <begin position="159"/>
        <end position="179"/>
    </location>
</feature>
<dbReference type="EMBL" id="JACHHX010000015">
    <property type="protein sequence ID" value="MBB5016195.1"/>
    <property type="molecule type" value="Genomic_DNA"/>
</dbReference>
<dbReference type="PANTHER" id="PTHR12778:SF10">
    <property type="entry name" value="MAJOR FACILITATOR SUPERFAMILY DOMAIN-CONTAINING PROTEIN 3"/>
    <property type="match status" value="1"/>
</dbReference>
<dbReference type="SUPFAM" id="SSF103473">
    <property type="entry name" value="MFS general substrate transporter"/>
    <property type="match status" value="1"/>
</dbReference>
<feature type="transmembrane region" description="Helical" evidence="6">
    <location>
        <begin position="335"/>
        <end position="360"/>
    </location>
</feature>
<protein>
    <submittedName>
        <fullName evidence="7">PAT family beta-lactamase induction signal transducer AmpG</fullName>
    </submittedName>
</protein>
<dbReference type="PANTHER" id="PTHR12778">
    <property type="entry name" value="SOLUTE CARRIER FAMILY 33 ACETYL-COA TRANSPORTER -RELATED"/>
    <property type="match status" value="1"/>
</dbReference>
<gene>
    <name evidence="7" type="ORF">HNQ58_002106</name>
</gene>
<dbReference type="InterPro" id="IPR036259">
    <property type="entry name" value="MFS_trans_sf"/>
</dbReference>
<keyword evidence="5 6" id="KW-0472">Membrane</keyword>
<dbReference type="RefSeq" id="WP_183948864.1">
    <property type="nucleotide sequence ID" value="NZ_JACHHX010000015.1"/>
</dbReference>
<feature type="transmembrane region" description="Helical" evidence="6">
    <location>
        <begin position="117"/>
        <end position="138"/>
    </location>
</feature>
<evidence type="ECO:0000313" key="8">
    <source>
        <dbReference type="Proteomes" id="UP000519004"/>
    </source>
</evidence>
<dbReference type="InterPro" id="IPR004752">
    <property type="entry name" value="AmpG_permease/AT-1"/>
</dbReference>
<evidence type="ECO:0000256" key="2">
    <source>
        <dbReference type="ARBA" id="ARBA00022448"/>
    </source>
</evidence>
<organism evidence="7 8">
    <name type="scientific">Rehaibacterium terrae</name>
    <dbReference type="NCBI Taxonomy" id="1341696"/>
    <lineage>
        <taxon>Bacteria</taxon>
        <taxon>Pseudomonadati</taxon>
        <taxon>Pseudomonadota</taxon>
        <taxon>Gammaproteobacteria</taxon>
        <taxon>Lysobacterales</taxon>
        <taxon>Lysobacteraceae</taxon>
        <taxon>Rehaibacterium</taxon>
    </lineage>
</organism>
<feature type="transmembrane region" description="Helical" evidence="6">
    <location>
        <begin position="244"/>
        <end position="269"/>
    </location>
</feature>
<evidence type="ECO:0000256" key="5">
    <source>
        <dbReference type="ARBA" id="ARBA00023136"/>
    </source>
</evidence>
<reference evidence="7 8" key="1">
    <citation type="submission" date="2020-08" db="EMBL/GenBank/DDBJ databases">
        <title>Genomic Encyclopedia of Type Strains, Phase IV (KMG-IV): sequencing the most valuable type-strain genomes for metagenomic binning, comparative biology and taxonomic classification.</title>
        <authorList>
            <person name="Goeker M."/>
        </authorList>
    </citation>
    <scope>NUCLEOTIDE SEQUENCE [LARGE SCALE GENOMIC DNA]</scope>
    <source>
        <strain evidence="7 8">DSM 25897</strain>
    </source>
</reference>
<feature type="transmembrane region" description="Helical" evidence="6">
    <location>
        <begin position="281"/>
        <end position="301"/>
    </location>
</feature>
<evidence type="ECO:0000256" key="6">
    <source>
        <dbReference type="SAM" id="Phobius"/>
    </source>
</evidence>
<feature type="transmembrane region" description="Helical" evidence="6">
    <location>
        <begin position="409"/>
        <end position="431"/>
    </location>
</feature>
<keyword evidence="8" id="KW-1185">Reference proteome</keyword>
<feature type="transmembrane region" description="Helical" evidence="6">
    <location>
        <begin position="93"/>
        <end position="111"/>
    </location>
</feature>
<dbReference type="AlphaFoldDB" id="A0A7W7Y194"/>
<accession>A0A7W7Y194</accession>
<keyword evidence="2" id="KW-0813">Transport</keyword>
<dbReference type="Pfam" id="PF07690">
    <property type="entry name" value="MFS_1"/>
    <property type="match status" value="1"/>
</dbReference>
<feature type="transmembrane region" description="Helical" evidence="6">
    <location>
        <begin position="308"/>
        <end position="329"/>
    </location>
</feature>
<feature type="transmembrane region" description="Helical" evidence="6">
    <location>
        <begin position="56"/>
        <end position="73"/>
    </location>
</feature>
<keyword evidence="4 6" id="KW-1133">Transmembrane helix</keyword>
<dbReference type="Gene3D" id="1.20.1250.20">
    <property type="entry name" value="MFS general substrate transporter like domains"/>
    <property type="match status" value="2"/>
</dbReference>
<name>A0A7W7Y194_9GAMM</name>
<comment type="subcellular location">
    <subcellularLocation>
        <location evidence="1">Membrane</location>
        <topology evidence="1">Multi-pass membrane protein</topology>
    </subcellularLocation>
</comment>
<evidence type="ECO:0000256" key="1">
    <source>
        <dbReference type="ARBA" id="ARBA00004141"/>
    </source>
</evidence>
<dbReference type="GO" id="GO:0022857">
    <property type="term" value="F:transmembrane transporter activity"/>
    <property type="evidence" value="ECO:0007669"/>
    <property type="project" value="InterPro"/>
</dbReference>
<comment type="caution">
    <text evidence="7">The sequence shown here is derived from an EMBL/GenBank/DDBJ whole genome shotgun (WGS) entry which is preliminary data.</text>
</comment>
<keyword evidence="3 6" id="KW-0812">Transmembrane</keyword>
<evidence type="ECO:0000256" key="4">
    <source>
        <dbReference type="ARBA" id="ARBA00022989"/>
    </source>
</evidence>
<feature type="transmembrane region" description="Helical" evidence="6">
    <location>
        <begin position="372"/>
        <end position="397"/>
    </location>
</feature>
<dbReference type="Proteomes" id="UP000519004">
    <property type="component" value="Unassembled WGS sequence"/>
</dbReference>
<feature type="transmembrane region" description="Helical" evidence="6">
    <location>
        <begin position="21"/>
        <end position="44"/>
    </location>
</feature>
<dbReference type="GO" id="GO:0016020">
    <property type="term" value="C:membrane"/>
    <property type="evidence" value="ECO:0007669"/>
    <property type="project" value="UniProtKB-SubCell"/>
</dbReference>
<evidence type="ECO:0000256" key="3">
    <source>
        <dbReference type="ARBA" id="ARBA00022692"/>
    </source>
</evidence>
<dbReference type="InterPro" id="IPR011701">
    <property type="entry name" value="MFS"/>
</dbReference>
<feature type="transmembrane region" description="Helical" evidence="6">
    <location>
        <begin position="185"/>
        <end position="205"/>
    </location>
</feature>
<proteinExistence type="predicted"/>
<evidence type="ECO:0000313" key="7">
    <source>
        <dbReference type="EMBL" id="MBB5016195.1"/>
    </source>
</evidence>
<sequence>MNAAKLNAWLDAVGVYFTRRMAVVFLLGVCSGLPNGLITGTLGVWLREHGLSRTDIGVVGLVGLVYAVNFLWAPFLDRLRPFGLGWLGRRRAWIVLFQIALVLALAQLLGIDPLANLRGLVLVIAAIAILSASQDIVIDAYRVEYLRQDEYAAGSAMATMGWMTGATVLAGFTVLHLSGPLGWPLAYLAVGGVLLAGPLVLALAGEPKVPAEVLRHDTSRPWRTRLHDTLVAPFSEFLRRPHAWLVLAFVLLFKLGEAMIGRMTGVFYIDTGFTPAEIANYSKALGTGAMLLGGAIGGVIAKRFGLYRALLGSAIAMAATNLLYAWLALAGKDFSILALAIVADNLTTGLSLSIFVAFVSSLCNVAFTATQYALLASLANFAMRGAASLGGLTVDWLEKSRWVAGTAEAWAAFFVFTALLALPGIFLLVLLGNRLPVMRPPSAAAARAAQA</sequence>